<dbReference type="AlphaFoldDB" id="A0AAW0F7F5"/>
<dbReference type="EMBL" id="JASBNA010000138">
    <property type="protein sequence ID" value="KAK7676058.1"/>
    <property type="molecule type" value="Genomic_DNA"/>
</dbReference>
<dbReference type="Proteomes" id="UP001385951">
    <property type="component" value="Unassembled WGS sequence"/>
</dbReference>
<feature type="compositionally biased region" description="Basic and acidic residues" evidence="1">
    <location>
        <begin position="19"/>
        <end position="30"/>
    </location>
</feature>
<evidence type="ECO:0000256" key="1">
    <source>
        <dbReference type="SAM" id="MobiDB-lite"/>
    </source>
</evidence>
<reference evidence="2 3" key="1">
    <citation type="submission" date="2022-09" db="EMBL/GenBank/DDBJ databases">
        <authorList>
            <person name="Palmer J.M."/>
        </authorList>
    </citation>
    <scope>NUCLEOTIDE SEQUENCE [LARGE SCALE GENOMIC DNA]</scope>
    <source>
        <strain evidence="2 3">DSM 7382</strain>
    </source>
</reference>
<sequence>MLGETLSTLKDPHLNFPEPAREPLEAENIRSRNRSSRTKQFTLEASMNSTCDLTYFTFQEEMSSGT</sequence>
<evidence type="ECO:0000313" key="2">
    <source>
        <dbReference type="EMBL" id="KAK7676058.1"/>
    </source>
</evidence>
<feature type="region of interest" description="Disordered" evidence="1">
    <location>
        <begin position="1"/>
        <end position="39"/>
    </location>
</feature>
<accession>A0AAW0F7F5</accession>
<name>A0AAW0F7F5_9APHY</name>
<keyword evidence="3" id="KW-1185">Reference proteome</keyword>
<evidence type="ECO:0000313" key="3">
    <source>
        <dbReference type="Proteomes" id="UP001385951"/>
    </source>
</evidence>
<organism evidence="2 3">
    <name type="scientific">Cerrena zonata</name>
    <dbReference type="NCBI Taxonomy" id="2478898"/>
    <lineage>
        <taxon>Eukaryota</taxon>
        <taxon>Fungi</taxon>
        <taxon>Dikarya</taxon>
        <taxon>Basidiomycota</taxon>
        <taxon>Agaricomycotina</taxon>
        <taxon>Agaricomycetes</taxon>
        <taxon>Polyporales</taxon>
        <taxon>Cerrenaceae</taxon>
        <taxon>Cerrena</taxon>
    </lineage>
</organism>
<proteinExistence type="predicted"/>
<comment type="caution">
    <text evidence="2">The sequence shown here is derived from an EMBL/GenBank/DDBJ whole genome shotgun (WGS) entry which is preliminary data.</text>
</comment>
<gene>
    <name evidence="2" type="ORF">QCA50_020982</name>
</gene>
<protein>
    <submittedName>
        <fullName evidence="2">Uncharacterized protein</fullName>
    </submittedName>
</protein>